<evidence type="ECO:0000313" key="2">
    <source>
        <dbReference type="EMBL" id="UQK59388.1"/>
    </source>
</evidence>
<dbReference type="PROSITE" id="PS51186">
    <property type="entry name" value="GNAT"/>
    <property type="match status" value="1"/>
</dbReference>
<sequence length="176" mass="20643">MKDIITQRLILRDASVSDAEDMFEYAKLEEVTKHLSWKPHQTVKDSEKILDALSKEAKEKDSYVLKAIVLKENNKMIGTIDARIFDEGQKDAEFGYCLNPKYWNKGYTSEALKAFMQALHKECSIENIFGSFERENIASKRVMQKNEMYYYETVKRNFKNKGEVELIRYKELNISC</sequence>
<gene>
    <name evidence="2" type="ORF">M1R53_01565</name>
</gene>
<dbReference type="CDD" id="cd04301">
    <property type="entry name" value="NAT_SF"/>
    <property type="match status" value="1"/>
</dbReference>
<dbReference type="AlphaFoldDB" id="A0A9E7DJJ9"/>
<dbReference type="InterPro" id="IPR051531">
    <property type="entry name" value="N-acetyltransferase"/>
</dbReference>
<dbReference type="PANTHER" id="PTHR43792">
    <property type="entry name" value="GNAT FAMILY, PUTATIVE (AFU_ORTHOLOGUE AFUA_3G00765)-RELATED-RELATED"/>
    <property type="match status" value="1"/>
</dbReference>
<dbReference type="SUPFAM" id="SSF55729">
    <property type="entry name" value="Acyl-CoA N-acyltransferases (Nat)"/>
    <property type="match status" value="1"/>
</dbReference>
<proteinExistence type="predicted"/>
<protein>
    <submittedName>
        <fullName evidence="2">GNAT family N-acetyltransferase</fullName>
    </submittedName>
</protein>
<dbReference type="EMBL" id="CP096649">
    <property type="protein sequence ID" value="UQK59388.1"/>
    <property type="molecule type" value="Genomic_DNA"/>
</dbReference>
<accession>A0A9E7DJJ9</accession>
<dbReference type="Proteomes" id="UP000831151">
    <property type="component" value="Chromosome"/>
</dbReference>
<dbReference type="InterPro" id="IPR016181">
    <property type="entry name" value="Acyl_CoA_acyltransferase"/>
</dbReference>
<reference evidence="2" key="1">
    <citation type="submission" date="2022-04" db="EMBL/GenBank/DDBJ databases">
        <title>Complete genome sequences of Ezakiella coagulans and Fenollaria massiliensis.</title>
        <authorList>
            <person name="France M.T."/>
            <person name="Clifford J."/>
            <person name="Narina S."/>
            <person name="Rutt L."/>
            <person name="Ravel J."/>
        </authorList>
    </citation>
    <scope>NUCLEOTIDE SEQUENCE</scope>
    <source>
        <strain evidence="2">C0061C2</strain>
    </source>
</reference>
<dbReference type="PANTHER" id="PTHR43792:SF1">
    <property type="entry name" value="N-ACETYLTRANSFERASE DOMAIN-CONTAINING PROTEIN"/>
    <property type="match status" value="1"/>
</dbReference>
<dbReference type="KEGG" id="fms:M1R53_01565"/>
<name>A0A9E7DJJ9_9FIRM</name>
<dbReference type="RefSeq" id="WP_249242844.1">
    <property type="nucleotide sequence ID" value="NZ_CP096649.1"/>
</dbReference>
<dbReference type="InterPro" id="IPR000182">
    <property type="entry name" value="GNAT_dom"/>
</dbReference>
<keyword evidence="3" id="KW-1185">Reference proteome</keyword>
<dbReference type="GO" id="GO:0016747">
    <property type="term" value="F:acyltransferase activity, transferring groups other than amino-acyl groups"/>
    <property type="evidence" value="ECO:0007669"/>
    <property type="project" value="InterPro"/>
</dbReference>
<evidence type="ECO:0000313" key="3">
    <source>
        <dbReference type="Proteomes" id="UP000831151"/>
    </source>
</evidence>
<dbReference type="Gene3D" id="3.40.630.30">
    <property type="match status" value="1"/>
</dbReference>
<dbReference type="Pfam" id="PF13302">
    <property type="entry name" value="Acetyltransf_3"/>
    <property type="match status" value="1"/>
</dbReference>
<organism evidence="2 3">
    <name type="scientific">Fenollaria massiliensis</name>
    <dbReference type="NCBI Taxonomy" id="938288"/>
    <lineage>
        <taxon>Bacteria</taxon>
        <taxon>Bacillati</taxon>
        <taxon>Bacillota</taxon>
        <taxon>Clostridia</taxon>
        <taxon>Eubacteriales</taxon>
        <taxon>Fenollaria</taxon>
    </lineage>
</organism>
<evidence type="ECO:0000259" key="1">
    <source>
        <dbReference type="PROSITE" id="PS51186"/>
    </source>
</evidence>
<feature type="domain" description="N-acetyltransferase" evidence="1">
    <location>
        <begin position="9"/>
        <end position="171"/>
    </location>
</feature>